<feature type="domain" description="Glycosyl transferase family 1" evidence="3">
    <location>
        <begin position="165"/>
        <end position="284"/>
    </location>
</feature>
<protein>
    <submittedName>
        <fullName evidence="5">Uncharacterized protein</fullName>
    </submittedName>
</protein>
<dbReference type="PATRIC" id="fig|1631356.3.peg.314"/>
<dbReference type="AlphaFoldDB" id="A0A0L6CF84"/>
<keyword evidence="6" id="KW-1185">Reference proteome</keyword>
<accession>A0A0L6CF84</accession>
<comment type="caution">
    <text evidence="5">The sequence shown here is derived from an EMBL/GenBank/DDBJ whole genome shotgun (WGS) entry which is preliminary data.</text>
</comment>
<dbReference type="InterPro" id="IPR001296">
    <property type="entry name" value="Glyco_trans_1"/>
</dbReference>
<dbReference type="OrthoDB" id="9801609at2"/>
<evidence type="ECO:0000313" key="5">
    <source>
        <dbReference type="EMBL" id="KNX36183.1"/>
    </source>
</evidence>
<dbReference type="Pfam" id="PF13439">
    <property type="entry name" value="Glyco_transf_4"/>
    <property type="match status" value="1"/>
</dbReference>
<gene>
    <name evidence="5" type="ORF">VV01_01905</name>
</gene>
<dbReference type="Gene3D" id="3.40.50.2000">
    <property type="entry name" value="Glycogen Phosphorylase B"/>
    <property type="match status" value="2"/>
</dbReference>
<keyword evidence="1" id="KW-0328">Glycosyltransferase</keyword>
<dbReference type="RefSeq" id="WP_050668407.1">
    <property type="nucleotide sequence ID" value="NZ_LAIR01000002.1"/>
</dbReference>
<evidence type="ECO:0000256" key="2">
    <source>
        <dbReference type="ARBA" id="ARBA00022679"/>
    </source>
</evidence>
<organism evidence="5 6">
    <name type="scientific">Luteipulveratus halotolerans</name>
    <dbReference type="NCBI Taxonomy" id="1631356"/>
    <lineage>
        <taxon>Bacteria</taxon>
        <taxon>Bacillati</taxon>
        <taxon>Actinomycetota</taxon>
        <taxon>Actinomycetes</taxon>
        <taxon>Micrococcales</taxon>
        <taxon>Dermacoccaceae</taxon>
        <taxon>Luteipulveratus</taxon>
    </lineage>
</organism>
<name>A0A0L6CF84_9MICO</name>
<dbReference type="Pfam" id="PF00534">
    <property type="entry name" value="Glycos_transf_1"/>
    <property type="match status" value="1"/>
</dbReference>
<dbReference type="Proteomes" id="UP000037397">
    <property type="component" value="Unassembled WGS sequence"/>
</dbReference>
<evidence type="ECO:0000259" key="3">
    <source>
        <dbReference type="Pfam" id="PF00534"/>
    </source>
</evidence>
<reference evidence="6" key="1">
    <citation type="submission" date="2015-03" db="EMBL/GenBank/DDBJ databases">
        <title>Luteipulveratus halotolerans sp. nov., a novel actinobacterium (Dermacoccaceae) from Sarawak, Malaysia.</title>
        <authorList>
            <person name="Juboi H."/>
            <person name="Basik A."/>
            <person name="Shamsul S.S."/>
            <person name="Arnold P."/>
            <person name="Schmitt E.K."/>
            <person name="Sanglier J.-J."/>
            <person name="Yeo T."/>
        </authorList>
    </citation>
    <scope>NUCLEOTIDE SEQUENCE [LARGE SCALE GENOMIC DNA]</scope>
    <source>
        <strain evidence="6">C296001</strain>
    </source>
</reference>
<evidence type="ECO:0000259" key="4">
    <source>
        <dbReference type="Pfam" id="PF13439"/>
    </source>
</evidence>
<dbReference type="STRING" id="1631356.VV01_01905"/>
<dbReference type="PANTHER" id="PTHR46401:SF2">
    <property type="entry name" value="GLYCOSYLTRANSFERASE WBBK-RELATED"/>
    <property type="match status" value="1"/>
</dbReference>
<sequence>MKVLFPDRIVSRHVGGNTTYARALRDGLHAHGHTTGLIPSHGHPALTMLGESLHGLRRHDDSTVLHYSADTGPLLRTRGRSVATVHGVASRWIDVARTPRQEAVWRGRVRRAISSTDRLITVSHSAARDIAEVFDVPADEIVVIHHGIDQDAFATARTVSAEVEARLPDQFLLYVGNIEPRKNLVELIGAVETLRRRGSGLPLVIAGRPAWNFAETMSRIEASPDVVHLGFVSDGDRAALMQRCTAFVFPSLYEGFGFPVLEAMAAGAPVITSPRGSLAEVAGPSWQTDRLDAVGIAAAVEDALGDTVWLADAAERGRTWATQFSWETSIARHVDVYESLL</sequence>
<evidence type="ECO:0000256" key="1">
    <source>
        <dbReference type="ARBA" id="ARBA00022676"/>
    </source>
</evidence>
<dbReference type="PANTHER" id="PTHR46401">
    <property type="entry name" value="GLYCOSYLTRANSFERASE WBBK-RELATED"/>
    <property type="match status" value="1"/>
</dbReference>
<dbReference type="GO" id="GO:0009103">
    <property type="term" value="P:lipopolysaccharide biosynthetic process"/>
    <property type="evidence" value="ECO:0007669"/>
    <property type="project" value="TreeGrafter"/>
</dbReference>
<dbReference type="InterPro" id="IPR028098">
    <property type="entry name" value="Glyco_trans_4-like_N"/>
</dbReference>
<dbReference type="GO" id="GO:0016757">
    <property type="term" value="F:glycosyltransferase activity"/>
    <property type="evidence" value="ECO:0007669"/>
    <property type="project" value="UniProtKB-KW"/>
</dbReference>
<keyword evidence="2" id="KW-0808">Transferase</keyword>
<feature type="domain" description="Glycosyltransferase subfamily 4-like N-terminal" evidence="4">
    <location>
        <begin position="75"/>
        <end position="151"/>
    </location>
</feature>
<dbReference type="SUPFAM" id="SSF53756">
    <property type="entry name" value="UDP-Glycosyltransferase/glycogen phosphorylase"/>
    <property type="match status" value="1"/>
</dbReference>
<proteinExistence type="predicted"/>
<evidence type="ECO:0000313" key="6">
    <source>
        <dbReference type="Proteomes" id="UP000037397"/>
    </source>
</evidence>
<dbReference type="CDD" id="cd03809">
    <property type="entry name" value="GT4_MtfB-like"/>
    <property type="match status" value="1"/>
</dbReference>
<dbReference type="EMBL" id="LAIR01000002">
    <property type="protein sequence ID" value="KNX36183.1"/>
    <property type="molecule type" value="Genomic_DNA"/>
</dbReference>